<dbReference type="GO" id="GO:0016787">
    <property type="term" value="F:hydrolase activity"/>
    <property type="evidence" value="ECO:0007669"/>
    <property type="project" value="UniProtKB-KW"/>
</dbReference>
<dbReference type="Proteomes" id="UP000181917">
    <property type="component" value="Unassembled WGS sequence"/>
</dbReference>
<evidence type="ECO:0000259" key="2">
    <source>
        <dbReference type="Pfam" id="PF12146"/>
    </source>
</evidence>
<dbReference type="Pfam" id="PF12146">
    <property type="entry name" value="Hydrolase_4"/>
    <property type="match status" value="1"/>
</dbReference>
<protein>
    <submittedName>
        <fullName evidence="3">Lysophospholipase, alpha-beta hydrolase superfamily</fullName>
    </submittedName>
</protein>
<dbReference type="InterPro" id="IPR050228">
    <property type="entry name" value="Carboxylesterase_BioH"/>
</dbReference>
<organism evidence="3 4">
    <name type="scientific">Crystallibacter crystallopoietes</name>
    <dbReference type="NCBI Taxonomy" id="37928"/>
    <lineage>
        <taxon>Bacteria</taxon>
        <taxon>Bacillati</taxon>
        <taxon>Actinomycetota</taxon>
        <taxon>Actinomycetes</taxon>
        <taxon>Micrococcales</taxon>
        <taxon>Micrococcaceae</taxon>
        <taxon>Crystallibacter</taxon>
    </lineage>
</organism>
<sequence length="355" mass="38724">MPTVWTEDILGAGFESATLEVPAADGGSRRATLVRHLPEASGIQPGPQAVLYLHGWSDYFFNAELAAFWHRQGISFYALDVHNHGRNLRTAEQEENDDGAPAPEDADPGARTIGAGDLAGYASDLADYDDEIAAAMDAVREDTASRLDREPGVVKTILMGHSTGGLVAALWTDRNPGAVHALVLNSPWLEMHRSSLVRRAAATVIDPISRIRPEAEIRLPARGFYWRSISSEAEGEWDLDPKMRPQYAFPVRAGWLSAIWQGQAAVDKGLSIGVPILVLTSARSVYGPLWHEEMKSADAVLDVETMAASAVKLGSSVTVERIDSALHDVFLSKSEVRADAYRRLERWIKAYVLGS</sequence>
<proteinExistence type="predicted"/>
<evidence type="ECO:0000313" key="4">
    <source>
        <dbReference type="Proteomes" id="UP000181917"/>
    </source>
</evidence>
<reference evidence="3 4" key="1">
    <citation type="submission" date="2016-10" db="EMBL/GenBank/DDBJ databases">
        <authorList>
            <person name="de Groot N.N."/>
        </authorList>
    </citation>
    <scope>NUCLEOTIDE SEQUENCE [LARGE SCALE GENOMIC DNA]</scope>
    <source>
        <strain evidence="3 4">DSM 20117</strain>
    </source>
</reference>
<dbReference type="OrthoDB" id="9801217at2"/>
<dbReference type="STRING" id="37928.SAMN04489742_4091"/>
<dbReference type="InterPro" id="IPR029058">
    <property type="entry name" value="AB_hydrolase_fold"/>
</dbReference>
<dbReference type="Gene3D" id="3.40.50.1820">
    <property type="entry name" value="alpha/beta hydrolase"/>
    <property type="match status" value="1"/>
</dbReference>
<evidence type="ECO:0000313" key="3">
    <source>
        <dbReference type="EMBL" id="SDR12717.1"/>
    </source>
</evidence>
<dbReference type="PANTHER" id="PTHR43194:SF2">
    <property type="entry name" value="PEROXISOMAL MEMBRANE PROTEIN LPX1"/>
    <property type="match status" value="1"/>
</dbReference>
<feature type="domain" description="Serine aminopeptidase S33" evidence="2">
    <location>
        <begin position="49"/>
        <end position="282"/>
    </location>
</feature>
<keyword evidence="4" id="KW-1185">Reference proteome</keyword>
<dbReference type="SUPFAM" id="SSF53474">
    <property type="entry name" value="alpha/beta-Hydrolases"/>
    <property type="match status" value="1"/>
</dbReference>
<name>A0A1H1GHT4_9MICC</name>
<keyword evidence="3" id="KW-0378">Hydrolase</keyword>
<evidence type="ECO:0000256" key="1">
    <source>
        <dbReference type="SAM" id="MobiDB-lite"/>
    </source>
</evidence>
<accession>A0A1H1GHT4</accession>
<feature type="region of interest" description="Disordered" evidence="1">
    <location>
        <begin position="91"/>
        <end position="113"/>
    </location>
</feature>
<gene>
    <name evidence="3" type="ORF">SAMN04489742_4091</name>
</gene>
<dbReference type="InterPro" id="IPR022742">
    <property type="entry name" value="Hydrolase_4"/>
</dbReference>
<dbReference type="AlphaFoldDB" id="A0A1H1GHT4"/>
<dbReference type="EMBL" id="FNKH01000002">
    <property type="protein sequence ID" value="SDR12717.1"/>
    <property type="molecule type" value="Genomic_DNA"/>
</dbReference>
<dbReference type="RefSeq" id="WP_074702328.1">
    <property type="nucleotide sequence ID" value="NZ_CP018863.1"/>
</dbReference>
<dbReference type="PANTHER" id="PTHR43194">
    <property type="entry name" value="HYDROLASE ALPHA/BETA FOLD FAMILY"/>
    <property type="match status" value="1"/>
</dbReference>
<dbReference type="KEGG" id="acry:AC20117_18925"/>